<evidence type="ECO:0000313" key="2">
    <source>
        <dbReference type="Proteomes" id="UP000290545"/>
    </source>
</evidence>
<sequence length="182" mass="20662">MMKPVQLHLHVKTSNSKKLYSALQQISGINEIDSGSVPAELECSLVLDADPTILAVTKSSENWYCIRHNSFKKLFEWGEYLSSELDTLFVQISFRSEDGFSYLLAYEKGKRIREIEGVGSTETPVTNEGELFSFENPFADGISGKDLQMFDLDSLYDYCLELGVDLDNLQCSYTCRILRKDK</sequence>
<dbReference type="AlphaFoldDB" id="A0A4Q1DDG1"/>
<reference evidence="1 2" key="1">
    <citation type="submission" date="2019-01" db="EMBL/GenBank/DDBJ databases">
        <title>Filimonas sp. strain TTM-71.</title>
        <authorList>
            <person name="Chen W.-M."/>
        </authorList>
    </citation>
    <scope>NUCLEOTIDE SEQUENCE [LARGE SCALE GENOMIC DNA]</scope>
    <source>
        <strain evidence="1 2">TTM-71</strain>
    </source>
</reference>
<dbReference type="RefSeq" id="WP_129002758.1">
    <property type="nucleotide sequence ID" value="NZ_SDHZ01000001.1"/>
</dbReference>
<proteinExistence type="predicted"/>
<gene>
    <name evidence="1" type="ORF">ESB13_09560</name>
</gene>
<evidence type="ECO:0000313" key="1">
    <source>
        <dbReference type="EMBL" id="RXK87008.1"/>
    </source>
</evidence>
<accession>A0A4Q1DDG1</accession>
<protein>
    <submittedName>
        <fullName evidence="1">Uncharacterized protein</fullName>
    </submittedName>
</protein>
<keyword evidence="2" id="KW-1185">Reference proteome</keyword>
<dbReference type="Proteomes" id="UP000290545">
    <property type="component" value="Unassembled WGS sequence"/>
</dbReference>
<dbReference type="OrthoDB" id="2868740at2"/>
<dbReference type="EMBL" id="SDHZ01000001">
    <property type="protein sequence ID" value="RXK87008.1"/>
    <property type="molecule type" value="Genomic_DNA"/>
</dbReference>
<name>A0A4Q1DDG1_9BACT</name>
<organism evidence="1 2">
    <name type="scientific">Filimonas effusa</name>
    <dbReference type="NCBI Taxonomy" id="2508721"/>
    <lineage>
        <taxon>Bacteria</taxon>
        <taxon>Pseudomonadati</taxon>
        <taxon>Bacteroidota</taxon>
        <taxon>Chitinophagia</taxon>
        <taxon>Chitinophagales</taxon>
        <taxon>Chitinophagaceae</taxon>
        <taxon>Filimonas</taxon>
    </lineage>
</organism>
<comment type="caution">
    <text evidence="1">The sequence shown here is derived from an EMBL/GenBank/DDBJ whole genome shotgun (WGS) entry which is preliminary data.</text>
</comment>